<dbReference type="AlphaFoldDB" id="A0A2T9JVI9"/>
<proteinExistence type="predicted"/>
<comment type="caution">
    <text evidence="1">The sequence shown here is derived from an EMBL/GenBank/DDBJ whole genome shotgun (WGS) entry which is preliminary data.</text>
</comment>
<dbReference type="Proteomes" id="UP000244913">
    <property type="component" value="Unassembled WGS sequence"/>
</dbReference>
<dbReference type="EMBL" id="QDKP01000067">
    <property type="protein sequence ID" value="PVM70953.1"/>
    <property type="molecule type" value="Genomic_DNA"/>
</dbReference>
<gene>
    <name evidence="1" type="ORF">DDF65_25350</name>
</gene>
<organism evidence="1 2">
    <name type="scientific">Caulobacter radicis</name>
    <dbReference type="NCBI Taxonomy" id="2172650"/>
    <lineage>
        <taxon>Bacteria</taxon>
        <taxon>Pseudomonadati</taxon>
        <taxon>Pseudomonadota</taxon>
        <taxon>Alphaproteobacteria</taxon>
        <taxon>Caulobacterales</taxon>
        <taxon>Caulobacteraceae</taxon>
        <taxon>Caulobacter</taxon>
    </lineage>
</organism>
<sequence>MGLESLRLEDSLISPLIFIGVTDDCRTTFVDLDIETIDPVQRANALLAEHRSCDEIEVWRDDIRIAVIARAPADSPS</sequence>
<reference evidence="1 2" key="1">
    <citation type="submission" date="2018-04" db="EMBL/GenBank/DDBJ databases">
        <title>The genome sequence of Caulobacter sp. 736.</title>
        <authorList>
            <person name="Gao J."/>
            <person name="Sun J."/>
        </authorList>
    </citation>
    <scope>NUCLEOTIDE SEQUENCE [LARGE SCALE GENOMIC DNA]</scope>
    <source>
        <strain evidence="1 2">736</strain>
    </source>
</reference>
<evidence type="ECO:0000313" key="2">
    <source>
        <dbReference type="Proteomes" id="UP000244913"/>
    </source>
</evidence>
<keyword evidence="2" id="KW-1185">Reference proteome</keyword>
<accession>A0A2T9IVT2</accession>
<name>A0A2T9JVI9_9CAUL</name>
<accession>A0A2T9JVI9</accession>
<protein>
    <submittedName>
        <fullName evidence="1">Uncharacterized protein</fullName>
    </submittedName>
</protein>
<evidence type="ECO:0000313" key="1">
    <source>
        <dbReference type="EMBL" id="PVM70953.1"/>
    </source>
</evidence>